<dbReference type="EMBL" id="CATOUU010000937">
    <property type="protein sequence ID" value="CAI9961063.1"/>
    <property type="molecule type" value="Genomic_DNA"/>
</dbReference>
<name>A0AA86VAE8_9EUKA</name>
<proteinExistence type="predicted"/>
<comment type="caution">
    <text evidence="1">The sequence shown here is derived from an EMBL/GenBank/DDBJ whole genome shotgun (WGS) entry which is preliminary data.</text>
</comment>
<evidence type="ECO:0000313" key="3">
    <source>
        <dbReference type="Proteomes" id="UP001642409"/>
    </source>
</evidence>
<reference evidence="1" key="1">
    <citation type="submission" date="2023-06" db="EMBL/GenBank/DDBJ databases">
        <authorList>
            <person name="Kurt Z."/>
        </authorList>
    </citation>
    <scope>NUCLEOTIDE SEQUENCE</scope>
</reference>
<sequence>MRFSYNIFQQSRLSSQKPNSRQASYVPIASQINLQNYNTKSKLEYISFQHEEKTERSRSVNLLESLPACTHKQMIINSTKEEFFKNKKKLKKDKFLTKIPETDQANPAWKTISRIQKQRKNDLTLSQPINYNSMPIRPTSNSLRVEDSQINYHHWLSASPERIILEKK</sequence>
<evidence type="ECO:0000313" key="2">
    <source>
        <dbReference type="EMBL" id="CAL5995745.1"/>
    </source>
</evidence>
<evidence type="ECO:0000313" key="1">
    <source>
        <dbReference type="EMBL" id="CAI9961063.1"/>
    </source>
</evidence>
<organism evidence="1">
    <name type="scientific">Hexamita inflata</name>
    <dbReference type="NCBI Taxonomy" id="28002"/>
    <lineage>
        <taxon>Eukaryota</taxon>
        <taxon>Metamonada</taxon>
        <taxon>Diplomonadida</taxon>
        <taxon>Hexamitidae</taxon>
        <taxon>Hexamitinae</taxon>
        <taxon>Hexamita</taxon>
    </lineage>
</organism>
<gene>
    <name evidence="2" type="ORF">HINF_LOCUS14197</name>
    <name evidence="1" type="ORF">HINF_LOCUS48708</name>
</gene>
<protein>
    <submittedName>
        <fullName evidence="2">Hypothetical_protein</fullName>
    </submittedName>
</protein>
<dbReference type="Proteomes" id="UP001642409">
    <property type="component" value="Unassembled WGS sequence"/>
</dbReference>
<keyword evidence="3" id="KW-1185">Reference proteome</keyword>
<reference evidence="2 3" key="2">
    <citation type="submission" date="2024-07" db="EMBL/GenBank/DDBJ databases">
        <authorList>
            <person name="Akdeniz Z."/>
        </authorList>
    </citation>
    <scope>NUCLEOTIDE SEQUENCE [LARGE SCALE GENOMIC DNA]</scope>
</reference>
<accession>A0AA86VAE8</accession>
<dbReference type="EMBL" id="CAXDID020000033">
    <property type="protein sequence ID" value="CAL5995745.1"/>
    <property type="molecule type" value="Genomic_DNA"/>
</dbReference>
<dbReference type="AlphaFoldDB" id="A0AA86VAE8"/>